<protein>
    <submittedName>
        <fullName evidence="2">Beta-galactosidase</fullName>
    </submittedName>
</protein>
<dbReference type="AlphaFoldDB" id="A0A329LXZ6"/>
<dbReference type="InterPro" id="IPR013738">
    <property type="entry name" value="Beta_galactosidase_Trimer"/>
</dbReference>
<dbReference type="GO" id="GO:0005975">
    <property type="term" value="P:carbohydrate metabolic process"/>
    <property type="evidence" value="ECO:0007669"/>
    <property type="project" value="InterPro"/>
</dbReference>
<dbReference type="CDD" id="cd03143">
    <property type="entry name" value="A4_beta-galactosidase_middle_domain"/>
    <property type="match status" value="1"/>
</dbReference>
<dbReference type="Proteomes" id="UP000250369">
    <property type="component" value="Unassembled WGS sequence"/>
</dbReference>
<dbReference type="SUPFAM" id="SSF52317">
    <property type="entry name" value="Class I glutamine amidotransferase-like"/>
    <property type="match status" value="1"/>
</dbReference>
<dbReference type="Gene3D" id="3.40.50.880">
    <property type="match status" value="1"/>
</dbReference>
<gene>
    <name evidence="2" type="ORF">DQG23_35010</name>
</gene>
<name>A0A329LXZ6_9BACL</name>
<evidence type="ECO:0000313" key="2">
    <source>
        <dbReference type="EMBL" id="RAV12140.1"/>
    </source>
</evidence>
<dbReference type="OrthoDB" id="9780891at2"/>
<dbReference type="Pfam" id="PF14871">
    <property type="entry name" value="GHL6"/>
    <property type="match status" value="1"/>
</dbReference>
<dbReference type="GO" id="GO:0004565">
    <property type="term" value="F:beta-galactosidase activity"/>
    <property type="evidence" value="ECO:0007669"/>
    <property type="project" value="InterPro"/>
</dbReference>
<dbReference type="InterPro" id="IPR017853">
    <property type="entry name" value="GH"/>
</dbReference>
<evidence type="ECO:0000259" key="1">
    <source>
        <dbReference type="Pfam" id="PF08532"/>
    </source>
</evidence>
<organism evidence="2 3">
    <name type="scientific">Paenibacillus contaminans</name>
    <dbReference type="NCBI Taxonomy" id="450362"/>
    <lineage>
        <taxon>Bacteria</taxon>
        <taxon>Bacillati</taxon>
        <taxon>Bacillota</taxon>
        <taxon>Bacilli</taxon>
        <taxon>Bacillales</taxon>
        <taxon>Paenibacillaceae</taxon>
        <taxon>Paenibacillus</taxon>
    </lineage>
</organism>
<dbReference type="Pfam" id="PF08532">
    <property type="entry name" value="Glyco_hydro_42M"/>
    <property type="match status" value="1"/>
</dbReference>
<dbReference type="EMBL" id="QMFB01000034">
    <property type="protein sequence ID" value="RAV12140.1"/>
    <property type="molecule type" value="Genomic_DNA"/>
</dbReference>
<keyword evidence="3" id="KW-1185">Reference proteome</keyword>
<dbReference type="SUPFAM" id="SSF51445">
    <property type="entry name" value="(Trans)glycosidases"/>
    <property type="match status" value="1"/>
</dbReference>
<sequence>MRFRQVHLDFHTSEAIPGIGSHFDKKQFQDMLKTGYVDSITVFSKCHHGWSYHPTQANIMHPGLSFDLLKAMIEAAHEIGVKTPVYISAGLDEKTAVQHPEWLIRSKEDRTNWVGDFLSPGYHQFCLNSPYLDLLIAQVEEVAANYDADGIFLDIVGVRECYCHTCIAQIRKEGGDPRNIETVRSLGERTYANYTNRVKQAIEAIKPGMPIFHNGGHIRRGRRDLAHMNTHLELESLPTGGWGYDHFPLSARYAQTLGMDFLGMTGKFHTTWGEFGGYKHPNALRYEAALSIANGARCSIGDQLHPAGLMDTATYELIGAAYREVAEKEAWCVNVRNIADVALLSVEAVVPPEELGDAKTGDADAGAVRMLLEGNILFDVIDMNADFSSYKVVILPDAIPVDDALKRKLDSFFEQGGKVLATGRSGLAKGGDSFAIDLGVRRLSDNPYQPDYYRPTEALPALGSAAFIMYGRGQRIELTNGTALGFREDPYFNREAFAFCSHQHTPNSARNGGPGMAESANGIYIAWDMFTDYATKGSLALKEIVLYALHRLLPSATMRASLPAQGIATLQEQPEERRYVNHLLYASPVRRGAKVEVIEDILPVHDVNVELRLPHSVRQVYLAPQMTPLPFEQTDGTVRYTVPKLECHQMIVLDYET</sequence>
<reference evidence="2 3" key="1">
    <citation type="journal article" date="2009" name="Int. J. Syst. Evol. Microbiol.">
        <title>Paenibacillus contaminans sp. nov., isolated from a contaminated laboratory plate.</title>
        <authorList>
            <person name="Chou J.H."/>
            <person name="Lee J.H."/>
            <person name="Lin M.C."/>
            <person name="Chang P.S."/>
            <person name="Arun A.B."/>
            <person name="Young C.C."/>
            <person name="Chen W.M."/>
        </authorList>
    </citation>
    <scope>NUCLEOTIDE SEQUENCE [LARGE SCALE GENOMIC DNA]</scope>
    <source>
        <strain evidence="2 3">CKOBP-6</strain>
    </source>
</reference>
<dbReference type="InterPro" id="IPR029062">
    <property type="entry name" value="Class_I_gatase-like"/>
</dbReference>
<feature type="domain" description="Beta-galactosidase trimerisation" evidence="1">
    <location>
        <begin position="370"/>
        <end position="428"/>
    </location>
</feature>
<evidence type="ECO:0000313" key="3">
    <source>
        <dbReference type="Proteomes" id="UP000250369"/>
    </source>
</evidence>
<comment type="caution">
    <text evidence="2">The sequence shown here is derived from an EMBL/GenBank/DDBJ whole genome shotgun (WGS) entry which is preliminary data.</text>
</comment>
<accession>A0A329LXZ6</accession>
<dbReference type="InterPro" id="IPR028212">
    <property type="entry name" value="GHL6"/>
</dbReference>
<dbReference type="RefSeq" id="WP_113035687.1">
    <property type="nucleotide sequence ID" value="NZ_QMFB01000034.1"/>
</dbReference>
<dbReference type="Gene3D" id="3.20.20.80">
    <property type="entry name" value="Glycosidases"/>
    <property type="match status" value="1"/>
</dbReference>
<proteinExistence type="predicted"/>